<sequence>MDVASQIDPTADFGRATSYPGAVHTSVGGVGHNIARAARLLGADTALVAALGQDAYGASIADELTAVGVDTRFLQYPGAGARTAVYNALHGPDGDLIAAVADMGINQLASTSHIEGAFQELNPAVVGLDANLPSLALASALLQARACRACTVFEPTSVPKCTSVLAALSAIERSSAAPAIADLVHVATPNGLELRRLAAAAIELGLVAGAPAAAAVDEMAERHYSLDAGILRDAMTVFPVFQVLVVKLGKDGAVVLSPSPRNRHQPLVRHIPPLAVGPVVNSNGAGDSLVGAVLAMLHRRPALLTQEGHLDLSPGDIDSIVRRAQRAAILALGSASAISDQLHPRLLDKD</sequence>
<evidence type="ECO:0000313" key="2">
    <source>
        <dbReference type="Proteomes" id="UP001140087"/>
    </source>
</evidence>
<keyword evidence="2" id="KW-1185">Reference proteome</keyword>
<name>A0ACC1LA31_9FUNG</name>
<gene>
    <name evidence="1" type="ORF">H4R21_001853</name>
</gene>
<dbReference type="Proteomes" id="UP001140087">
    <property type="component" value="Unassembled WGS sequence"/>
</dbReference>
<evidence type="ECO:0000313" key="1">
    <source>
        <dbReference type="EMBL" id="KAJ2803897.1"/>
    </source>
</evidence>
<reference evidence="1" key="1">
    <citation type="submission" date="2022-07" db="EMBL/GenBank/DDBJ databases">
        <title>Phylogenomic reconstructions and comparative analyses of Kickxellomycotina fungi.</title>
        <authorList>
            <person name="Reynolds N.K."/>
            <person name="Stajich J.E."/>
            <person name="Barry K."/>
            <person name="Grigoriev I.V."/>
            <person name="Crous P."/>
            <person name="Smith M.E."/>
        </authorList>
    </citation>
    <scope>NUCLEOTIDE SEQUENCE</scope>
    <source>
        <strain evidence="1">BCRC 34780</strain>
    </source>
</reference>
<comment type="caution">
    <text evidence="1">The sequence shown here is derived from an EMBL/GenBank/DDBJ whole genome shotgun (WGS) entry which is preliminary data.</text>
</comment>
<protein>
    <submittedName>
        <fullName evidence="1">Uncharacterized protein</fullName>
    </submittedName>
</protein>
<organism evidence="1 2">
    <name type="scientific">Coemansia helicoidea</name>
    <dbReference type="NCBI Taxonomy" id="1286919"/>
    <lineage>
        <taxon>Eukaryota</taxon>
        <taxon>Fungi</taxon>
        <taxon>Fungi incertae sedis</taxon>
        <taxon>Zoopagomycota</taxon>
        <taxon>Kickxellomycotina</taxon>
        <taxon>Kickxellomycetes</taxon>
        <taxon>Kickxellales</taxon>
        <taxon>Kickxellaceae</taxon>
        <taxon>Coemansia</taxon>
    </lineage>
</organism>
<dbReference type="EMBL" id="JANBUN010000422">
    <property type="protein sequence ID" value="KAJ2803897.1"/>
    <property type="molecule type" value="Genomic_DNA"/>
</dbReference>
<proteinExistence type="predicted"/>
<accession>A0ACC1LA31</accession>